<dbReference type="InterPro" id="IPR037027">
    <property type="entry name" value="YqgF/RNaseH-like_dom_sf"/>
</dbReference>
<dbReference type="Proteomes" id="UP000008495">
    <property type="component" value="Unassembled WGS sequence"/>
</dbReference>
<feature type="domain" description="YqgF/RNase H-like" evidence="6">
    <location>
        <begin position="4"/>
        <end position="106"/>
    </location>
</feature>
<dbReference type="RefSeq" id="WP_006502460.1">
    <property type="nucleotide sequence ID" value="NZ_BAGZ01000005.1"/>
</dbReference>
<dbReference type="SMART" id="SM00732">
    <property type="entry name" value="YqgFc"/>
    <property type="match status" value="1"/>
</dbReference>
<dbReference type="PANTHER" id="PTHR33317:SF4">
    <property type="entry name" value="POLYNUCLEOTIDYL TRANSFERASE, RIBONUCLEASE H-LIKE SUPERFAMILY PROTEIN"/>
    <property type="match status" value="1"/>
</dbReference>
<keyword evidence="2 5" id="KW-0690">Ribosome biogenesis</keyword>
<evidence type="ECO:0000259" key="6">
    <source>
        <dbReference type="SMART" id="SM00732"/>
    </source>
</evidence>
<evidence type="ECO:0000256" key="2">
    <source>
        <dbReference type="ARBA" id="ARBA00022517"/>
    </source>
</evidence>
<reference evidence="7 8" key="1">
    <citation type="submission" date="2012-08" db="EMBL/GenBank/DDBJ databases">
        <title>Whole genome shotgun sequence of Austwickia chelonae NBRC 105200.</title>
        <authorList>
            <person name="Yoshida I."/>
            <person name="Hosoyama A."/>
            <person name="Tsuchikane K."/>
            <person name="Katsumata H."/>
            <person name="Ando Y."/>
            <person name="Ohji S."/>
            <person name="Hamada M."/>
            <person name="Tamura T."/>
            <person name="Yamazoe A."/>
            <person name="Yamazaki S."/>
            <person name="Fujita N."/>
        </authorList>
    </citation>
    <scope>NUCLEOTIDE SEQUENCE [LARGE SCALE GENOMIC DNA]</scope>
    <source>
        <strain evidence="7 8">NBRC 105200</strain>
    </source>
</reference>
<dbReference type="CDD" id="cd16964">
    <property type="entry name" value="YqgF"/>
    <property type="match status" value="1"/>
</dbReference>
<dbReference type="SUPFAM" id="SSF53098">
    <property type="entry name" value="Ribonuclease H-like"/>
    <property type="match status" value="1"/>
</dbReference>
<dbReference type="PANTHER" id="PTHR33317">
    <property type="entry name" value="POLYNUCLEOTIDYL TRANSFERASE, RIBONUCLEASE H-LIKE SUPERFAMILY PROTEIN"/>
    <property type="match status" value="1"/>
</dbReference>
<comment type="subcellular location">
    <subcellularLocation>
        <location evidence="5">Cytoplasm</location>
    </subcellularLocation>
</comment>
<keyword evidence="4 5" id="KW-0378">Hydrolase</keyword>
<evidence type="ECO:0000256" key="5">
    <source>
        <dbReference type="HAMAP-Rule" id="MF_00651"/>
    </source>
</evidence>
<sequence length="163" mass="17780">MRPGRRVGVDVGQARVGVAICDPDGLIATPVESVTRDLNGEKDLDRVAELCTEFEAVEVVVGLPLSLSGVEGSAAVAAREYARRLASRVRPVPVRLVDERLTTVDAHRSLRDAGRGTRTHRSVIDQQSAVLILQTALDIERATNWPAGEQLLSRKPRASRRRN</sequence>
<dbReference type="InterPro" id="IPR006641">
    <property type="entry name" value="YqgF/RNaseH-like_dom"/>
</dbReference>
<name>K6V649_9MICO</name>
<evidence type="ECO:0000256" key="4">
    <source>
        <dbReference type="ARBA" id="ARBA00022801"/>
    </source>
</evidence>
<dbReference type="AlphaFoldDB" id="K6V649"/>
<accession>K6V649</accession>
<dbReference type="InterPro" id="IPR012337">
    <property type="entry name" value="RNaseH-like_sf"/>
</dbReference>
<keyword evidence="8" id="KW-1185">Reference proteome</keyword>
<dbReference type="STRING" id="100225.SAMN05421595_1546"/>
<dbReference type="EMBL" id="BAGZ01000005">
    <property type="protein sequence ID" value="GAB77708.1"/>
    <property type="molecule type" value="Genomic_DNA"/>
</dbReference>
<keyword evidence="3 5" id="KW-0540">Nuclease</keyword>
<gene>
    <name evidence="7" type="ORF">AUCHE_05_06230</name>
</gene>
<evidence type="ECO:0000313" key="7">
    <source>
        <dbReference type="EMBL" id="GAB77708.1"/>
    </source>
</evidence>
<proteinExistence type="inferred from homology"/>
<dbReference type="GO" id="GO:0004518">
    <property type="term" value="F:nuclease activity"/>
    <property type="evidence" value="ECO:0007669"/>
    <property type="project" value="UniProtKB-KW"/>
</dbReference>
<dbReference type="InterPro" id="IPR005227">
    <property type="entry name" value="YqgF"/>
</dbReference>
<dbReference type="GO" id="GO:0005829">
    <property type="term" value="C:cytosol"/>
    <property type="evidence" value="ECO:0007669"/>
    <property type="project" value="TreeGrafter"/>
</dbReference>
<evidence type="ECO:0000256" key="3">
    <source>
        <dbReference type="ARBA" id="ARBA00022722"/>
    </source>
</evidence>
<dbReference type="NCBIfam" id="TIGR00250">
    <property type="entry name" value="RNAse_H_YqgF"/>
    <property type="match status" value="1"/>
</dbReference>
<dbReference type="HAMAP" id="MF_00651">
    <property type="entry name" value="Nuclease_YqgF"/>
    <property type="match status" value="1"/>
</dbReference>
<dbReference type="GO" id="GO:0000967">
    <property type="term" value="P:rRNA 5'-end processing"/>
    <property type="evidence" value="ECO:0007669"/>
    <property type="project" value="UniProtKB-UniRule"/>
</dbReference>
<keyword evidence="1 5" id="KW-0963">Cytoplasm</keyword>
<comment type="caution">
    <text evidence="7">The sequence shown here is derived from an EMBL/GenBank/DDBJ whole genome shotgun (WGS) entry which is preliminary data.</text>
</comment>
<dbReference type="Pfam" id="PF03652">
    <property type="entry name" value="RuvX"/>
    <property type="match status" value="1"/>
</dbReference>
<evidence type="ECO:0000313" key="8">
    <source>
        <dbReference type="Proteomes" id="UP000008495"/>
    </source>
</evidence>
<organism evidence="7 8">
    <name type="scientific">Austwickia chelonae NBRC 105200</name>
    <dbReference type="NCBI Taxonomy" id="1184607"/>
    <lineage>
        <taxon>Bacteria</taxon>
        <taxon>Bacillati</taxon>
        <taxon>Actinomycetota</taxon>
        <taxon>Actinomycetes</taxon>
        <taxon>Micrococcales</taxon>
        <taxon>Dermatophilaceae</taxon>
        <taxon>Austwickia</taxon>
    </lineage>
</organism>
<comment type="function">
    <text evidence="5">Could be a nuclease involved in processing of the 5'-end of pre-16S rRNA.</text>
</comment>
<dbReference type="OrthoDB" id="9790539at2"/>
<evidence type="ECO:0000256" key="1">
    <source>
        <dbReference type="ARBA" id="ARBA00022490"/>
    </source>
</evidence>
<comment type="similarity">
    <text evidence="5">Belongs to the YqgF HJR family.</text>
</comment>
<dbReference type="GO" id="GO:0016788">
    <property type="term" value="F:hydrolase activity, acting on ester bonds"/>
    <property type="evidence" value="ECO:0007669"/>
    <property type="project" value="UniProtKB-UniRule"/>
</dbReference>
<dbReference type="eggNOG" id="COG0816">
    <property type="taxonomic scope" value="Bacteria"/>
</dbReference>
<protein>
    <recommendedName>
        <fullName evidence="5">Putative pre-16S rRNA nuclease</fullName>
        <ecNumber evidence="5">3.1.-.-</ecNumber>
    </recommendedName>
</protein>
<dbReference type="Gene3D" id="3.30.420.140">
    <property type="entry name" value="YqgF/RNase H-like domain"/>
    <property type="match status" value="1"/>
</dbReference>
<dbReference type="EC" id="3.1.-.-" evidence="5"/>